<gene>
    <name evidence="2" type="ORF">SBRY_20932</name>
</gene>
<dbReference type="Proteomes" id="UP001153328">
    <property type="component" value="Unassembled WGS sequence"/>
</dbReference>
<accession>A0A9W4E782</accession>
<feature type="compositionally biased region" description="Basic and acidic residues" evidence="1">
    <location>
        <begin position="67"/>
        <end position="87"/>
    </location>
</feature>
<comment type="caution">
    <text evidence="2">The sequence shown here is derived from an EMBL/GenBank/DDBJ whole genome shotgun (WGS) entry which is preliminary data.</text>
</comment>
<evidence type="ECO:0000313" key="2">
    <source>
        <dbReference type="EMBL" id="CAG7633016.1"/>
    </source>
</evidence>
<organism evidence="2 3">
    <name type="scientific">Actinacidiphila bryophytorum</name>
    <dbReference type="NCBI Taxonomy" id="1436133"/>
    <lineage>
        <taxon>Bacteria</taxon>
        <taxon>Bacillati</taxon>
        <taxon>Actinomycetota</taxon>
        <taxon>Actinomycetes</taxon>
        <taxon>Kitasatosporales</taxon>
        <taxon>Streptomycetaceae</taxon>
        <taxon>Actinacidiphila</taxon>
    </lineage>
</organism>
<sequence length="216" mass="25092">MDRGRRGRRRRRDRRRHRRVQRRRQRQAQRQGHPRLHGERTAHHADHADAHLHAAHRLPQPRPAHRPPVEQRRAGADRLGQRGDAVRRRGTRQVLQRALHDAHHHHGPDRVMHLGPRRPVDRQQDAVGHLHHRGPDREEGVLAVRGRREQARAGRRGLLLLRAVPAADHLPAAGPQHRHVRADPQRRHQRQEAAQQAQLKPGAVKLTWRHDDPCAA</sequence>
<feature type="region of interest" description="Disordered" evidence="1">
    <location>
        <begin position="169"/>
        <end position="216"/>
    </location>
</feature>
<feature type="region of interest" description="Disordered" evidence="1">
    <location>
        <begin position="57"/>
        <end position="116"/>
    </location>
</feature>
<feature type="region of interest" description="Disordered" evidence="1">
    <location>
        <begin position="1"/>
        <end position="44"/>
    </location>
</feature>
<keyword evidence="3" id="KW-1185">Reference proteome</keyword>
<dbReference type="AlphaFoldDB" id="A0A9W4E782"/>
<feature type="compositionally biased region" description="Basic residues" evidence="1">
    <location>
        <begin position="1"/>
        <end position="35"/>
    </location>
</feature>
<name>A0A9W4E782_9ACTN</name>
<dbReference type="EMBL" id="CAJVAX010000012">
    <property type="protein sequence ID" value="CAG7633016.1"/>
    <property type="molecule type" value="Genomic_DNA"/>
</dbReference>
<protein>
    <submittedName>
        <fullName evidence="2">Uncharacterized protein</fullName>
    </submittedName>
</protein>
<reference evidence="2" key="1">
    <citation type="submission" date="2021-06" db="EMBL/GenBank/DDBJ databases">
        <authorList>
            <person name="Arsene-Ploetze F."/>
        </authorList>
    </citation>
    <scope>NUCLEOTIDE SEQUENCE</scope>
    <source>
        <strain evidence="2">SBRY1</strain>
    </source>
</reference>
<proteinExistence type="predicted"/>
<evidence type="ECO:0000313" key="3">
    <source>
        <dbReference type="Proteomes" id="UP001153328"/>
    </source>
</evidence>
<evidence type="ECO:0000256" key="1">
    <source>
        <dbReference type="SAM" id="MobiDB-lite"/>
    </source>
</evidence>